<proteinExistence type="predicted"/>
<organism evidence="3 4">
    <name type="scientific">Thermoproteota archaeon</name>
    <dbReference type="NCBI Taxonomy" id="2056631"/>
    <lineage>
        <taxon>Archaea</taxon>
        <taxon>Thermoproteota</taxon>
    </lineage>
</organism>
<feature type="domain" description="Cohesin" evidence="2">
    <location>
        <begin position="34"/>
        <end position="144"/>
    </location>
</feature>
<keyword evidence="1" id="KW-0472">Membrane</keyword>
<dbReference type="Gene3D" id="2.60.40.680">
    <property type="match status" value="1"/>
</dbReference>
<protein>
    <recommendedName>
        <fullName evidence="2">Cohesin domain-containing protein</fullName>
    </recommendedName>
</protein>
<dbReference type="Pfam" id="PF13620">
    <property type="entry name" value="CarboxypepD_reg"/>
    <property type="match status" value="1"/>
</dbReference>
<dbReference type="EMBL" id="QMQV01000023">
    <property type="protein sequence ID" value="RLE49764.1"/>
    <property type="molecule type" value="Genomic_DNA"/>
</dbReference>
<feature type="transmembrane region" description="Helical" evidence="1">
    <location>
        <begin position="385"/>
        <end position="404"/>
    </location>
</feature>
<dbReference type="SUPFAM" id="SSF49384">
    <property type="entry name" value="Carbohydrate-binding domain"/>
    <property type="match status" value="1"/>
</dbReference>
<dbReference type="InterPro" id="IPR002102">
    <property type="entry name" value="Cohesin_dom"/>
</dbReference>
<evidence type="ECO:0000259" key="2">
    <source>
        <dbReference type="Pfam" id="PF00963"/>
    </source>
</evidence>
<dbReference type="CDD" id="cd08547">
    <property type="entry name" value="Type_II_cohesin"/>
    <property type="match status" value="1"/>
</dbReference>
<feature type="transmembrane region" description="Helical" evidence="1">
    <location>
        <begin position="410"/>
        <end position="434"/>
    </location>
</feature>
<dbReference type="InterPro" id="IPR008965">
    <property type="entry name" value="CBM2/CBM3_carb-bd_dom_sf"/>
</dbReference>
<gene>
    <name evidence="3" type="ORF">DRJ31_03755</name>
</gene>
<comment type="caution">
    <text evidence="3">The sequence shown here is derived from an EMBL/GenBank/DDBJ whole genome shotgun (WGS) entry which is preliminary data.</text>
</comment>
<dbReference type="PROSITE" id="PS51257">
    <property type="entry name" value="PROKAR_LIPOPROTEIN"/>
    <property type="match status" value="1"/>
</dbReference>
<accession>A0A497EQW0</accession>
<feature type="transmembrane region" description="Helical" evidence="1">
    <location>
        <begin position="348"/>
        <end position="373"/>
    </location>
</feature>
<keyword evidence="1" id="KW-1133">Transmembrane helix</keyword>
<dbReference type="GO" id="GO:0000272">
    <property type="term" value="P:polysaccharide catabolic process"/>
    <property type="evidence" value="ECO:0007669"/>
    <property type="project" value="InterPro"/>
</dbReference>
<keyword evidence="1" id="KW-0812">Transmembrane</keyword>
<dbReference type="InterPro" id="IPR049886">
    <property type="entry name" value="CFI_box_CTERM_dom"/>
</dbReference>
<sequence length="442" mass="48150">MKRLAISTLLTLIFLTSCALAQQAVHVYFEPSSLEVKPEEAFTVEVRIDPGDAGVSAAELHVSYPSNALSLLNVSLGEFFGSEPLTALSEYDGGVVKYAIARVGSTPKPTPPGTVLTLNFQVKQQAPPGNYVIEFTKVDLVDESFNRITSFTVDNFTLTIAQVVVVAEVKIKVLDKQTNQPIAGALVTVNGVQGVTDEQGVYQTSLQPGQYSIQVSKSGYQAFSKTITVQEGVLNEVIINLEPVQKPPSQPPKKGCLIATAAFGSELAPQVQFLKSFRDNEVLSTTSGKTFLTVFNSWYYSWSPYVAELERQNAIFKQAVKYFLYPLIAELMICEKAYMTLASLNKELAIVAAGVIASFLIGLTYFTPLTLLTRMLFKKLYATRLLKLSAAFLASSLAFHYLMLTFMPELTLITSPAIVLSTIALASLTLLTIYEGVVGVNT</sequence>
<dbReference type="NCBIfam" id="NF041770">
    <property type="entry name" value="CFI_box_CTERM"/>
    <property type="match status" value="1"/>
</dbReference>
<evidence type="ECO:0000313" key="3">
    <source>
        <dbReference type="EMBL" id="RLE49764.1"/>
    </source>
</evidence>
<evidence type="ECO:0000313" key="4">
    <source>
        <dbReference type="Proteomes" id="UP000278475"/>
    </source>
</evidence>
<dbReference type="InterPro" id="IPR008969">
    <property type="entry name" value="CarboxyPept-like_regulatory"/>
</dbReference>
<reference evidence="3 4" key="1">
    <citation type="submission" date="2018-06" db="EMBL/GenBank/DDBJ databases">
        <title>Extensive metabolic versatility and redundancy in microbially diverse, dynamic hydrothermal sediments.</title>
        <authorList>
            <person name="Dombrowski N."/>
            <person name="Teske A."/>
            <person name="Baker B.J."/>
        </authorList>
    </citation>
    <scope>NUCLEOTIDE SEQUENCE [LARGE SCALE GENOMIC DNA]</scope>
    <source>
        <strain evidence="3">B66_G16</strain>
    </source>
</reference>
<dbReference type="GO" id="GO:0030246">
    <property type="term" value="F:carbohydrate binding"/>
    <property type="evidence" value="ECO:0007669"/>
    <property type="project" value="InterPro"/>
</dbReference>
<dbReference type="AlphaFoldDB" id="A0A497EQW0"/>
<dbReference type="Proteomes" id="UP000278475">
    <property type="component" value="Unassembled WGS sequence"/>
</dbReference>
<dbReference type="SUPFAM" id="SSF49464">
    <property type="entry name" value="Carboxypeptidase regulatory domain-like"/>
    <property type="match status" value="1"/>
</dbReference>
<evidence type="ECO:0000256" key="1">
    <source>
        <dbReference type="SAM" id="Phobius"/>
    </source>
</evidence>
<dbReference type="Pfam" id="PF00963">
    <property type="entry name" value="Cohesin"/>
    <property type="match status" value="1"/>
</dbReference>
<name>A0A497EQW0_9CREN</name>
<dbReference type="Gene3D" id="2.60.40.1120">
    <property type="entry name" value="Carboxypeptidase-like, regulatory domain"/>
    <property type="match status" value="1"/>
</dbReference>